<dbReference type="Gene3D" id="3.40.50.300">
    <property type="entry name" value="P-loop containing nucleotide triphosphate hydrolases"/>
    <property type="match status" value="1"/>
</dbReference>
<dbReference type="SUPFAM" id="SSF52540">
    <property type="entry name" value="P-loop containing nucleoside triphosphate hydrolases"/>
    <property type="match status" value="1"/>
</dbReference>
<dbReference type="InterPro" id="IPR052539">
    <property type="entry name" value="MGD_biosynthesis_adapter"/>
</dbReference>
<evidence type="ECO:0000313" key="3">
    <source>
        <dbReference type="Proteomes" id="UP000799092"/>
    </source>
</evidence>
<dbReference type="PANTHER" id="PTHR40072:SF1">
    <property type="entry name" value="MOLYBDOPTERIN-GUANINE DINUCLEOTIDE BIOSYNTHESIS ADAPTER PROTEIN"/>
    <property type="match status" value="1"/>
</dbReference>
<accession>A0A6A8DLR0</accession>
<proteinExistence type="predicted"/>
<sequence>MKTVQVVGYKNSGKTTMSSFIIENLTRHGLEVAALKHHGHGGVPTSLEDNDSAKHHQAGAVMSGVQGEDILQLTVRKERWSIEQIVAFYSIINPEVLIIEGYKNLDFPKIVMIRSEEDLHLLDTLTNVKAVVTDMHITNQHRYQVFTSEHKMALIEWLLTHLKS</sequence>
<dbReference type="AlphaFoldDB" id="A0A6A8DLR0"/>
<feature type="domain" description="Molybdopterin-guanine dinucleotide biosynthesis protein B (MobB)" evidence="1">
    <location>
        <begin position="4"/>
        <end position="134"/>
    </location>
</feature>
<protein>
    <submittedName>
        <fullName evidence="2">Molybdopterin-guanine dinucleotide biosynthesis protein B</fullName>
    </submittedName>
</protein>
<dbReference type="InterPro" id="IPR027417">
    <property type="entry name" value="P-loop_NTPase"/>
</dbReference>
<dbReference type="Proteomes" id="UP000799092">
    <property type="component" value="Unassembled WGS sequence"/>
</dbReference>
<dbReference type="GO" id="GO:0006777">
    <property type="term" value="P:Mo-molybdopterin cofactor biosynthetic process"/>
    <property type="evidence" value="ECO:0007669"/>
    <property type="project" value="InterPro"/>
</dbReference>
<reference evidence="2" key="1">
    <citation type="submission" date="2019-11" db="EMBL/GenBank/DDBJ databases">
        <authorList>
            <person name="Li J."/>
        </authorList>
    </citation>
    <scope>NUCLEOTIDE SEQUENCE</scope>
    <source>
        <strain evidence="2">B6B</strain>
    </source>
</reference>
<dbReference type="GO" id="GO:0005525">
    <property type="term" value="F:GTP binding"/>
    <property type="evidence" value="ECO:0007669"/>
    <property type="project" value="InterPro"/>
</dbReference>
<dbReference type="EMBL" id="WJNG01000018">
    <property type="protein sequence ID" value="MRH44741.1"/>
    <property type="molecule type" value="Genomic_DNA"/>
</dbReference>
<dbReference type="InterPro" id="IPR004435">
    <property type="entry name" value="MobB_dom"/>
</dbReference>
<gene>
    <name evidence="2" type="primary">mobB</name>
    <name evidence="2" type="ORF">GH741_19005</name>
</gene>
<keyword evidence="3" id="KW-1185">Reference proteome</keyword>
<organism evidence="2 3">
    <name type="scientific">Aquibacillus halophilus</name>
    <dbReference type="NCBI Taxonomy" id="930132"/>
    <lineage>
        <taxon>Bacteria</taxon>
        <taxon>Bacillati</taxon>
        <taxon>Bacillota</taxon>
        <taxon>Bacilli</taxon>
        <taxon>Bacillales</taxon>
        <taxon>Bacillaceae</taxon>
        <taxon>Aquibacillus</taxon>
    </lineage>
</organism>
<evidence type="ECO:0000259" key="1">
    <source>
        <dbReference type="Pfam" id="PF03205"/>
    </source>
</evidence>
<name>A0A6A8DLR0_9BACI</name>
<dbReference type="OrthoDB" id="9786803at2"/>
<dbReference type="Pfam" id="PF03205">
    <property type="entry name" value="MobB"/>
    <property type="match status" value="1"/>
</dbReference>
<dbReference type="RefSeq" id="WP_153738345.1">
    <property type="nucleotide sequence ID" value="NZ_WJNG01000018.1"/>
</dbReference>
<dbReference type="NCBIfam" id="TIGR00176">
    <property type="entry name" value="mobB"/>
    <property type="match status" value="1"/>
</dbReference>
<dbReference type="PANTHER" id="PTHR40072">
    <property type="entry name" value="MOLYBDOPTERIN-GUANINE DINUCLEOTIDE BIOSYNTHESIS ADAPTER PROTEIN-RELATED"/>
    <property type="match status" value="1"/>
</dbReference>
<comment type="caution">
    <text evidence="2">The sequence shown here is derived from an EMBL/GenBank/DDBJ whole genome shotgun (WGS) entry which is preliminary data.</text>
</comment>
<evidence type="ECO:0000313" key="2">
    <source>
        <dbReference type="EMBL" id="MRH44741.1"/>
    </source>
</evidence>